<name>A0AB39R3P5_9ACTN</name>
<feature type="compositionally biased region" description="Low complexity" evidence="4">
    <location>
        <begin position="1016"/>
        <end position="1049"/>
    </location>
</feature>
<comment type="cofactor">
    <cofactor evidence="1">
        <name>pantetheine 4'-phosphate</name>
        <dbReference type="ChEBI" id="CHEBI:47942"/>
    </cofactor>
</comment>
<dbReference type="GO" id="GO:0017000">
    <property type="term" value="P:antibiotic biosynthetic process"/>
    <property type="evidence" value="ECO:0007669"/>
    <property type="project" value="UniProtKB-ARBA"/>
</dbReference>
<sequence length="1113" mass="116967">MTTNTATAVVESLADDVRQALGLAPGESLDVPFAALGGSSLDAAQVTVRMRRAHGLALGAHELLNAASVRRLLDDLAARPRTDPADRAADPAPADRAPLTWQQRVIWYQSLLDPDSSRYVFHALFHFTEAPRPAALRARLRRLLHRHPVLRTRLLFDGGEPWQAVPAADVTDAEVDLTVVDLPEPTASPEELVRLSGADRPFDLTTGPLLRWVLVRLPDGRAVLVHTEHHLIHDGKSFVALLGGLDDDTAEPDPDPRYFAYAAAQTAADPAEVREVAERAAKAAGRILDAGTPPTGRDTFLRLPVPPALLREVREGARRASVSLFTALFTAFSQALTQYEGVGAAVLGSAVENRPPGHEDTVGMFVSTVPVVVERRPGELPEATLRRTRGALREAMDRSAVPLSDVVQAVGGTDGRGDGAVVRAAFSMHQQVEREVELAGATARVQLGVFNGAAKFPVNVVAVTSGTGDDTRVELLMEAQDGAVGQDDLWALWTGTLEWLRTWVQLLPEPRTAPATALVAKVTARAAAEPEAVALDDGNRQVTYGRLAAWGEAARQLLDRPGAVVGVLGTASPDFFACAYAVLHAGGTYVPLEAGQPAERLASMVAQARCTTVVRLPGVPDDLAAALDGPDGAPRPLDWTGLAAEWDARPVAAMTAPDGDSAAPAYVMFTSGSTGEPKGVMVPRPALDRLAAWAVRELRLGPDTVVGQLANAAFDASAFEVWSGLYAGARIRFAPTGLRADPQRLAGWFAEAGVEYAFVSTPIAELLARVPKPAGSRLDRISTGGDRLHGLPEDVPFEVLNMYGPTETTVVATAGWVDPGGAALPPIGRPLPYGYARVVTADGALAVPGEQGELWVGGDGVATGYAGAPRQTAARFVADPYAEDGAVVYRTGDVVHLDSGGRLHYSGRRDRQFKLAGVRFELGEIEAVALRRPGVEQAVALTVGSAAGPRLHLFVTLAAGTAADATDEAIRAALPAQLRHLTIHHPDTLPYNSSGKVDQRRLTELAERGRPTANAVSGPSVSEPSVSGSTAPAAPTVAKPAPTAAVPTAPASTAPVSAVTADSAGAEHVGDGSAALELLWPALVPLSRRERLDLAHRLIGSVLGGTAAGEETR</sequence>
<dbReference type="PANTHER" id="PTHR45527:SF1">
    <property type="entry name" value="FATTY ACID SYNTHASE"/>
    <property type="match status" value="1"/>
</dbReference>
<feature type="region of interest" description="Disordered" evidence="4">
    <location>
        <begin position="1008"/>
        <end position="1049"/>
    </location>
</feature>
<dbReference type="InterPro" id="IPR042099">
    <property type="entry name" value="ANL_N_sf"/>
</dbReference>
<dbReference type="InterPro" id="IPR045851">
    <property type="entry name" value="AMP-bd_C_sf"/>
</dbReference>
<dbReference type="Gene3D" id="3.30.300.30">
    <property type="match status" value="1"/>
</dbReference>
<dbReference type="Pfam" id="PF00668">
    <property type="entry name" value="Condensation"/>
    <property type="match status" value="2"/>
</dbReference>
<dbReference type="PROSITE" id="PS50075">
    <property type="entry name" value="CARRIER"/>
    <property type="match status" value="1"/>
</dbReference>
<evidence type="ECO:0000256" key="2">
    <source>
        <dbReference type="ARBA" id="ARBA00022450"/>
    </source>
</evidence>
<dbReference type="InterPro" id="IPR001242">
    <property type="entry name" value="Condensation_dom"/>
</dbReference>
<dbReference type="GO" id="GO:0043041">
    <property type="term" value="P:amino acid activation for nonribosomal peptide biosynthetic process"/>
    <property type="evidence" value="ECO:0007669"/>
    <property type="project" value="TreeGrafter"/>
</dbReference>
<dbReference type="Pfam" id="PF00501">
    <property type="entry name" value="AMP-binding"/>
    <property type="match status" value="1"/>
</dbReference>
<dbReference type="AlphaFoldDB" id="A0AB39R3P5"/>
<dbReference type="Gene3D" id="3.30.559.30">
    <property type="entry name" value="Nonribosomal peptide synthetase, condensation domain"/>
    <property type="match status" value="1"/>
</dbReference>
<dbReference type="GO" id="GO:0005737">
    <property type="term" value="C:cytoplasm"/>
    <property type="evidence" value="ECO:0007669"/>
    <property type="project" value="TreeGrafter"/>
</dbReference>
<dbReference type="Gene3D" id="3.40.50.12780">
    <property type="entry name" value="N-terminal domain of ligase-like"/>
    <property type="match status" value="1"/>
</dbReference>
<evidence type="ECO:0000256" key="1">
    <source>
        <dbReference type="ARBA" id="ARBA00001957"/>
    </source>
</evidence>
<dbReference type="InterPro" id="IPR036736">
    <property type="entry name" value="ACP-like_sf"/>
</dbReference>
<reference evidence="6" key="1">
    <citation type="submission" date="2024-07" db="EMBL/GenBank/DDBJ databases">
        <authorList>
            <person name="Yu S.T."/>
        </authorList>
    </citation>
    <scope>NUCLEOTIDE SEQUENCE</scope>
    <source>
        <strain evidence="6">R39</strain>
    </source>
</reference>
<organism evidence="6">
    <name type="scientific">Streptomyces sp. R39</name>
    <dbReference type="NCBI Taxonomy" id="3238631"/>
    <lineage>
        <taxon>Bacteria</taxon>
        <taxon>Bacillati</taxon>
        <taxon>Actinomycetota</taxon>
        <taxon>Actinomycetes</taxon>
        <taxon>Kitasatosporales</taxon>
        <taxon>Streptomycetaceae</taxon>
        <taxon>Streptomyces</taxon>
    </lineage>
</organism>
<dbReference type="EMBL" id="CP163441">
    <property type="protein sequence ID" value="XDQ47644.1"/>
    <property type="molecule type" value="Genomic_DNA"/>
</dbReference>
<keyword evidence="3" id="KW-0597">Phosphoprotein</keyword>
<dbReference type="Gene3D" id="1.10.1200.10">
    <property type="entry name" value="ACP-like"/>
    <property type="match status" value="1"/>
</dbReference>
<dbReference type="InterPro" id="IPR020845">
    <property type="entry name" value="AMP-binding_CS"/>
</dbReference>
<dbReference type="PANTHER" id="PTHR45527">
    <property type="entry name" value="NONRIBOSOMAL PEPTIDE SYNTHETASE"/>
    <property type="match status" value="1"/>
</dbReference>
<dbReference type="Gene3D" id="3.30.559.10">
    <property type="entry name" value="Chloramphenicol acetyltransferase-like domain"/>
    <property type="match status" value="1"/>
</dbReference>
<evidence type="ECO:0000256" key="4">
    <source>
        <dbReference type="SAM" id="MobiDB-lite"/>
    </source>
</evidence>
<dbReference type="SMART" id="SM00823">
    <property type="entry name" value="PKS_PP"/>
    <property type="match status" value="1"/>
</dbReference>
<evidence type="ECO:0000259" key="5">
    <source>
        <dbReference type="PROSITE" id="PS50075"/>
    </source>
</evidence>
<evidence type="ECO:0000313" key="6">
    <source>
        <dbReference type="EMBL" id="XDQ47644.1"/>
    </source>
</evidence>
<dbReference type="InterPro" id="IPR006162">
    <property type="entry name" value="Ppantetheine_attach_site"/>
</dbReference>
<dbReference type="GO" id="GO:0008610">
    <property type="term" value="P:lipid biosynthetic process"/>
    <property type="evidence" value="ECO:0007669"/>
    <property type="project" value="UniProtKB-ARBA"/>
</dbReference>
<keyword evidence="2" id="KW-0596">Phosphopantetheine</keyword>
<dbReference type="InterPro" id="IPR009081">
    <property type="entry name" value="PP-bd_ACP"/>
</dbReference>
<protein>
    <submittedName>
        <fullName evidence="6">AMP-binding protein</fullName>
    </submittedName>
</protein>
<dbReference type="GO" id="GO:0044550">
    <property type="term" value="P:secondary metabolite biosynthetic process"/>
    <property type="evidence" value="ECO:0007669"/>
    <property type="project" value="TreeGrafter"/>
</dbReference>
<dbReference type="GO" id="GO:0031177">
    <property type="term" value="F:phosphopantetheine binding"/>
    <property type="evidence" value="ECO:0007669"/>
    <property type="project" value="InterPro"/>
</dbReference>
<evidence type="ECO:0000256" key="3">
    <source>
        <dbReference type="ARBA" id="ARBA00022553"/>
    </source>
</evidence>
<feature type="domain" description="Carrier" evidence="5">
    <location>
        <begin position="4"/>
        <end position="80"/>
    </location>
</feature>
<dbReference type="PROSITE" id="PS00012">
    <property type="entry name" value="PHOSPHOPANTETHEINE"/>
    <property type="match status" value="1"/>
</dbReference>
<dbReference type="InterPro" id="IPR000873">
    <property type="entry name" value="AMP-dep_synth/lig_dom"/>
</dbReference>
<proteinExistence type="predicted"/>
<gene>
    <name evidence="6" type="ORF">AB5J52_38175</name>
</gene>
<dbReference type="SUPFAM" id="SSF47336">
    <property type="entry name" value="ACP-like"/>
    <property type="match status" value="1"/>
</dbReference>
<dbReference type="InterPro" id="IPR020806">
    <property type="entry name" value="PKS_PP-bd"/>
</dbReference>
<dbReference type="GO" id="GO:0003824">
    <property type="term" value="F:catalytic activity"/>
    <property type="evidence" value="ECO:0007669"/>
    <property type="project" value="InterPro"/>
</dbReference>
<dbReference type="SUPFAM" id="SSF56801">
    <property type="entry name" value="Acetyl-CoA synthetase-like"/>
    <property type="match status" value="1"/>
</dbReference>
<dbReference type="PROSITE" id="PS00455">
    <property type="entry name" value="AMP_BINDING"/>
    <property type="match status" value="1"/>
</dbReference>
<dbReference type="RefSeq" id="WP_369226541.1">
    <property type="nucleotide sequence ID" value="NZ_CP163441.1"/>
</dbReference>
<accession>A0AB39R3P5</accession>
<dbReference type="SUPFAM" id="SSF52777">
    <property type="entry name" value="CoA-dependent acyltransferases"/>
    <property type="match status" value="2"/>
</dbReference>
<dbReference type="Pfam" id="PF00550">
    <property type="entry name" value="PP-binding"/>
    <property type="match status" value="1"/>
</dbReference>
<dbReference type="InterPro" id="IPR023213">
    <property type="entry name" value="CAT-like_dom_sf"/>
</dbReference>